<sequence>MKPITAGSPAPDFALMDQNEKNIRLSDYRGKKVLLSWHPL</sequence>
<dbReference type="SUPFAM" id="SSF52833">
    <property type="entry name" value="Thioredoxin-like"/>
    <property type="match status" value="1"/>
</dbReference>
<dbReference type="STRING" id="1121919.SAMN02745975_03536"/>
<proteinExistence type="predicted"/>
<dbReference type="GO" id="GO:0016209">
    <property type="term" value="F:antioxidant activity"/>
    <property type="evidence" value="ECO:0007669"/>
    <property type="project" value="InterPro"/>
</dbReference>
<evidence type="ECO:0000313" key="3">
    <source>
        <dbReference type="Proteomes" id="UP000184536"/>
    </source>
</evidence>
<accession>A0A1M6PBD8</accession>
<feature type="domain" description="Alkyl hydroperoxide reductase subunit C/ Thiol specific antioxidant" evidence="1">
    <location>
        <begin position="7"/>
        <end position="39"/>
    </location>
</feature>
<organism evidence="2 3">
    <name type="scientific">Geosporobacter subterraneus DSM 17957</name>
    <dbReference type="NCBI Taxonomy" id="1121919"/>
    <lineage>
        <taxon>Bacteria</taxon>
        <taxon>Bacillati</taxon>
        <taxon>Bacillota</taxon>
        <taxon>Clostridia</taxon>
        <taxon>Peptostreptococcales</taxon>
        <taxon>Thermotaleaceae</taxon>
        <taxon>Geosporobacter</taxon>
    </lineage>
</organism>
<dbReference type="EMBL" id="FQZV01000067">
    <property type="protein sequence ID" value="SHK05253.1"/>
    <property type="molecule type" value="Genomic_DNA"/>
</dbReference>
<dbReference type="AlphaFoldDB" id="A0A1M6PBD8"/>
<dbReference type="OrthoDB" id="9812811at2"/>
<dbReference type="Gene3D" id="3.40.30.10">
    <property type="entry name" value="Glutaredoxin"/>
    <property type="match status" value="1"/>
</dbReference>
<gene>
    <name evidence="2" type="ORF">SAMN02745975_03536</name>
</gene>
<dbReference type="Pfam" id="PF00578">
    <property type="entry name" value="AhpC-TSA"/>
    <property type="match status" value="1"/>
</dbReference>
<dbReference type="InterPro" id="IPR000866">
    <property type="entry name" value="AhpC/TSA"/>
</dbReference>
<evidence type="ECO:0000313" key="2">
    <source>
        <dbReference type="EMBL" id="SHK05253.1"/>
    </source>
</evidence>
<dbReference type="GO" id="GO:0016491">
    <property type="term" value="F:oxidoreductase activity"/>
    <property type="evidence" value="ECO:0007669"/>
    <property type="project" value="InterPro"/>
</dbReference>
<dbReference type="Proteomes" id="UP000184536">
    <property type="component" value="Unassembled WGS sequence"/>
</dbReference>
<dbReference type="InterPro" id="IPR036249">
    <property type="entry name" value="Thioredoxin-like_sf"/>
</dbReference>
<reference evidence="3" key="1">
    <citation type="submission" date="2016-11" db="EMBL/GenBank/DDBJ databases">
        <authorList>
            <person name="Varghese N."/>
            <person name="Submissions S."/>
        </authorList>
    </citation>
    <scope>NUCLEOTIDE SEQUENCE [LARGE SCALE GENOMIC DNA]</scope>
    <source>
        <strain evidence="3">DSM 17957</strain>
    </source>
</reference>
<protein>
    <submittedName>
        <fullName evidence="2">AhpC/TSA family protein</fullName>
    </submittedName>
</protein>
<name>A0A1M6PBD8_9FIRM</name>
<evidence type="ECO:0000259" key="1">
    <source>
        <dbReference type="Pfam" id="PF00578"/>
    </source>
</evidence>
<keyword evidence="3" id="KW-1185">Reference proteome</keyword>